<organism evidence="1">
    <name type="scientific">Caudovirales sp. ctCpR1</name>
    <dbReference type="NCBI Taxonomy" id="2825760"/>
    <lineage>
        <taxon>Viruses</taxon>
        <taxon>Duplodnaviria</taxon>
        <taxon>Heunggongvirae</taxon>
        <taxon>Uroviricota</taxon>
        <taxon>Caudoviricetes</taxon>
    </lineage>
</organism>
<accession>A0A8S5V930</accession>
<dbReference type="EMBL" id="BK016224">
    <property type="protein sequence ID" value="DAG03198.1"/>
    <property type="molecule type" value="Genomic_DNA"/>
</dbReference>
<name>A0A8S5V930_9CAUD</name>
<sequence>MQFVIRFVAGGGKNPAKGTMPLHGTANLKFRISQNNTSFHCHCSTGGEKRQRG</sequence>
<proteinExistence type="predicted"/>
<reference evidence="1" key="1">
    <citation type="journal article" date="2021" name="Proc. Natl. Acad. Sci. U.S.A.">
        <title>A Catalog of Tens of Thousands of Viruses from Human Metagenomes Reveals Hidden Associations with Chronic Diseases.</title>
        <authorList>
            <person name="Tisza M.J."/>
            <person name="Buck C.B."/>
        </authorList>
    </citation>
    <scope>NUCLEOTIDE SEQUENCE</scope>
    <source>
        <strain evidence="1">CtCpR1</strain>
    </source>
</reference>
<evidence type="ECO:0000313" key="1">
    <source>
        <dbReference type="EMBL" id="DAG03198.1"/>
    </source>
</evidence>
<protein>
    <submittedName>
        <fullName evidence="1">Uncharacterized protein</fullName>
    </submittedName>
</protein>